<feature type="transmembrane region" description="Helical" evidence="1">
    <location>
        <begin position="166"/>
        <end position="186"/>
    </location>
</feature>
<keyword evidence="1" id="KW-0812">Transmembrane</keyword>
<accession>A0ABR9R614</accession>
<dbReference type="RefSeq" id="WP_193502832.1">
    <property type="nucleotide sequence ID" value="NZ_JADCKC010000003.1"/>
</dbReference>
<sequence>MSDSITAVVGAVLCMVLGAIRTADLIFFVDPATGFAQVGEAWYRYLAVLAGVVVLFVMSRRAHAKPAALLRSKAALGSCMLLAGGLMVESGVSTLLARSDAFVMPRGISLVISGAWLAVFGLQSFLEPPKKPLPVVFGLPMLAAPFWLTVERFAMEPASVARMNHIFGVLSAVGALCMADLLLKVVFAPKSPMGRSMFFYGLTAFLLCTCLGFPQVVLEFAAGTADLLDLVQAGALAMLGLCGLVCAAYSTGRQLPSVKHESL</sequence>
<dbReference type="Proteomes" id="UP000768567">
    <property type="component" value="Unassembled WGS sequence"/>
</dbReference>
<organism evidence="2 3">
    <name type="scientific">Gemmiger gallinarum</name>
    <dbReference type="NCBI Taxonomy" id="2779354"/>
    <lineage>
        <taxon>Bacteria</taxon>
        <taxon>Bacillati</taxon>
        <taxon>Bacillota</taxon>
        <taxon>Clostridia</taxon>
        <taxon>Eubacteriales</taxon>
        <taxon>Gemmiger</taxon>
    </lineage>
</organism>
<feature type="transmembrane region" description="Helical" evidence="1">
    <location>
        <begin position="42"/>
        <end position="62"/>
    </location>
</feature>
<feature type="transmembrane region" description="Helical" evidence="1">
    <location>
        <begin position="198"/>
        <end position="218"/>
    </location>
</feature>
<proteinExistence type="predicted"/>
<gene>
    <name evidence="2" type="ORF">INF35_12320</name>
</gene>
<evidence type="ECO:0000313" key="2">
    <source>
        <dbReference type="EMBL" id="MBE5038574.1"/>
    </source>
</evidence>
<feature type="transmembrane region" description="Helical" evidence="1">
    <location>
        <begin position="74"/>
        <end position="96"/>
    </location>
</feature>
<evidence type="ECO:0008006" key="4">
    <source>
        <dbReference type="Google" id="ProtNLM"/>
    </source>
</evidence>
<keyword evidence="1" id="KW-0472">Membrane</keyword>
<comment type="caution">
    <text evidence="2">The sequence shown here is derived from an EMBL/GenBank/DDBJ whole genome shotgun (WGS) entry which is preliminary data.</text>
</comment>
<keyword evidence="3" id="KW-1185">Reference proteome</keyword>
<feature type="transmembrane region" description="Helical" evidence="1">
    <location>
        <begin position="230"/>
        <end position="249"/>
    </location>
</feature>
<evidence type="ECO:0000313" key="3">
    <source>
        <dbReference type="Proteomes" id="UP000768567"/>
    </source>
</evidence>
<reference evidence="2 3" key="1">
    <citation type="submission" date="2020-10" db="EMBL/GenBank/DDBJ databases">
        <title>ChiBAC.</title>
        <authorList>
            <person name="Zenner C."/>
            <person name="Hitch T.C.A."/>
            <person name="Clavel T."/>
        </authorList>
    </citation>
    <scope>NUCLEOTIDE SEQUENCE [LARGE SCALE GENOMIC DNA]</scope>
    <source>
        <strain evidence="2 3">DSM 109015</strain>
    </source>
</reference>
<keyword evidence="1" id="KW-1133">Transmembrane helix</keyword>
<evidence type="ECO:0000256" key="1">
    <source>
        <dbReference type="SAM" id="Phobius"/>
    </source>
</evidence>
<name>A0ABR9R614_9FIRM</name>
<feature type="transmembrane region" description="Helical" evidence="1">
    <location>
        <begin position="133"/>
        <end position="154"/>
    </location>
</feature>
<dbReference type="EMBL" id="JADCKC010000003">
    <property type="protein sequence ID" value="MBE5038574.1"/>
    <property type="molecule type" value="Genomic_DNA"/>
</dbReference>
<feature type="transmembrane region" description="Helical" evidence="1">
    <location>
        <begin position="108"/>
        <end position="126"/>
    </location>
</feature>
<protein>
    <recommendedName>
        <fullName evidence="4">DUF998 domain-containing protein</fullName>
    </recommendedName>
</protein>